<organism evidence="1 2">
    <name type="scientific">Legionella santicrucis</name>
    <dbReference type="NCBI Taxonomy" id="45074"/>
    <lineage>
        <taxon>Bacteria</taxon>
        <taxon>Pseudomonadati</taxon>
        <taxon>Pseudomonadota</taxon>
        <taxon>Gammaproteobacteria</taxon>
        <taxon>Legionellales</taxon>
        <taxon>Legionellaceae</taxon>
        <taxon>Legionella</taxon>
    </lineage>
</organism>
<gene>
    <name evidence="1" type="ORF">Lsan_4128</name>
</gene>
<accession>A0A0W0YAR9</accession>
<proteinExistence type="predicted"/>
<evidence type="ECO:0000313" key="2">
    <source>
        <dbReference type="Proteomes" id="UP000054703"/>
    </source>
</evidence>
<dbReference type="PATRIC" id="fig|45074.5.peg.4434"/>
<name>A0A0W0YAR9_9GAMM</name>
<protein>
    <submittedName>
        <fullName evidence="1">Uncharacterized protein</fullName>
    </submittedName>
</protein>
<dbReference type="RefSeq" id="WP_058515994.1">
    <property type="nucleotide sequence ID" value="NZ_CAAAIH010000008.1"/>
</dbReference>
<dbReference type="AlphaFoldDB" id="A0A0W0YAR9"/>
<comment type="caution">
    <text evidence="1">The sequence shown here is derived from an EMBL/GenBank/DDBJ whole genome shotgun (WGS) entry which is preliminary data.</text>
</comment>
<dbReference type="OrthoDB" id="5648949at2"/>
<evidence type="ECO:0000313" key="1">
    <source>
        <dbReference type="EMBL" id="KTD53718.1"/>
    </source>
</evidence>
<dbReference type="EMBL" id="LNYU01000091">
    <property type="protein sequence ID" value="KTD53718.1"/>
    <property type="molecule type" value="Genomic_DNA"/>
</dbReference>
<keyword evidence="2" id="KW-1185">Reference proteome</keyword>
<reference evidence="1 2" key="1">
    <citation type="submission" date="2015-11" db="EMBL/GenBank/DDBJ databases">
        <title>Genomic analysis of 38 Legionella species identifies large and diverse effector repertoires.</title>
        <authorList>
            <person name="Burstein D."/>
            <person name="Amaro F."/>
            <person name="Zusman T."/>
            <person name="Lifshitz Z."/>
            <person name="Cohen O."/>
            <person name="Gilbert J.A."/>
            <person name="Pupko T."/>
            <person name="Shuman H.A."/>
            <person name="Segal G."/>
        </authorList>
    </citation>
    <scope>NUCLEOTIDE SEQUENCE [LARGE SCALE GENOMIC DNA]</scope>
    <source>
        <strain evidence="1 2">SC-63-C7</strain>
    </source>
</reference>
<dbReference type="Proteomes" id="UP000054703">
    <property type="component" value="Unassembled WGS sequence"/>
</dbReference>
<sequence length="285" mass="33908">MDKQINVTDYIIQTLLKKDIDILSLFENNKFSIENSGPDFIQEISKIIKRYGCDFEVPREQFLYGFTEEENKFLKSFKCATIDPRNDSVLLIFKNLTGDNLRHYKSNPDEYCRRRLSGQSNELHRFSQYFEGKKHEQSEYYKDESHFISKRCKLGILWLLSRGNTLNFVLNNTDMRIAFKKPAIFTYHELRFIYRHWQDLLPYYQSGKLKFWQQDSQSGAWQQVAPSWCDPSEKQNFEKLYQPKQLKAPLYRSFFDSQSNKTESLKIVNKTNLSLESDISDKLSI</sequence>